<evidence type="ECO:0000256" key="1">
    <source>
        <dbReference type="SAM" id="SignalP"/>
    </source>
</evidence>
<dbReference type="Pfam" id="PF23003">
    <property type="entry name" value="Fn1_2"/>
    <property type="match status" value="1"/>
</dbReference>
<organism evidence="3 4">
    <name type="scientific">Gnathostoma spinigerum</name>
    <dbReference type="NCBI Taxonomy" id="75299"/>
    <lineage>
        <taxon>Eukaryota</taxon>
        <taxon>Metazoa</taxon>
        <taxon>Ecdysozoa</taxon>
        <taxon>Nematoda</taxon>
        <taxon>Chromadorea</taxon>
        <taxon>Rhabditida</taxon>
        <taxon>Spirurina</taxon>
        <taxon>Gnathostomatomorpha</taxon>
        <taxon>Gnathostomatoidea</taxon>
        <taxon>Gnathostomatidae</taxon>
        <taxon>Gnathostoma</taxon>
    </lineage>
</organism>
<accession>A0ABD6ENZ2</accession>
<protein>
    <recommendedName>
        <fullName evidence="2">Abnormal cell migration protein 18-like fibronectin type I domain-containing protein</fullName>
    </recommendedName>
</protein>
<evidence type="ECO:0000313" key="3">
    <source>
        <dbReference type="EMBL" id="MFH4981689.1"/>
    </source>
</evidence>
<feature type="chain" id="PRO_5044801396" description="Abnormal cell migration protein 18-like fibronectin type I domain-containing protein" evidence="1">
    <location>
        <begin position="19"/>
        <end position="108"/>
    </location>
</feature>
<gene>
    <name evidence="3" type="ORF">AB6A40_008398</name>
</gene>
<feature type="signal peptide" evidence="1">
    <location>
        <begin position="1"/>
        <end position="18"/>
    </location>
</feature>
<name>A0ABD6ENZ2_9BILA</name>
<keyword evidence="4" id="KW-1185">Reference proteome</keyword>
<dbReference type="EMBL" id="JBGFUD010007692">
    <property type="protein sequence ID" value="MFH4981689.1"/>
    <property type="molecule type" value="Genomic_DNA"/>
</dbReference>
<proteinExistence type="predicted"/>
<feature type="domain" description="Abnormal cell migration protein 18-like fibronectin type I" evidence="2">
    <location>
        <begin position="21"/>
        <end position="90"/>
    </location>
</feature>
<keyword evidence="1" id="KW-0732">Signal</keyword>
<comment type="caution">
    <text evidence="3">The sequence shown here is derived from an EMBL/GenBank/DDBJ whole genome shotgun (WGS) entry which is preliminary data.</text>
</comment>
<dbReference type="InterPro" id="IPR055119">
    <property type="entry name" value="Mig18_Fn1"/>
</dbReference>
<sequence>MKMRSLIAVICLVSYCMCQDKCEYEGRHYAKGEIWSLHGKYMMKCEDDGAGGLRTTITHCLTPGGEKVLVGTKKYIKGAEYACKRGENGAVQFGWNSDFGRGAKYNQL</sequence>
<evidence type="ECO:0000313" key="4">
    <source>
        <dbReference type="Proteomes" id="UP001608902"/>
    </source>
</evidence>
<dbReference type="AlphaFoldDB" id="A0ABD6ENZ2"/>
<evidence type="ECO:0000259" key="2">
    <source>
        <dbReference type="Pfam" id="PF23003"/>
    </source>
</evidence>
<reference evidence="3 4" key="1">
    <citation type="submission" date="2024-08" db="EMBL/GenBank/DDBJ databases">
        <title>Gnathostoma spinigerum genome.</title>
        <authorList>
            <person name="Gonzalez-Bertolin B."/>
            <person name="Monzon S."/>
            <person name="Zaballos A."/>
            <person name="Jimenez P."/>
            <person name="Dekumyoy P."/>
            <person name="Varona S."/>
            <person name="Cuesta I."/>
            <person name="Sumanam S."/>
            <person name="Adisakwattana P."/>
            <person name="Gasser R.B."/>
            <person name="Hernandez-Gonzalez A."/>
            <person name="Young N.D."/>
            <person name="Perteguer M.J."/>
        </authorList>
    </citation>
    <scope>NUCLEOTIDE SEQUENCE [LARGE SCALE GENOMIC DNA]</scope>
    <source>
        <strain evidence="3">AL3</strain>
        <tissue evidence="3">Liver</tissue>
    </source>
</reference>
<dbReference type="Proteomes" id="UP001608902">
    <property type="component" value="Unassembled WGS sequence"/>
</dbReference>